<dbReference type="AlphaFoldDB" id="A0A932CND5"/>
<gene>
    <name evidence="6" type="ORF">HYY20_06880</name>
</gene>
<dbReference type="PROSITE" id="PS50109">
    <property type="entry name" value="HIS_KIN"/>
    <property type="match status" value="1"/>
</dbReference>
<name>A0A932CND5_UNCTE</name>
<keyword evidence="4" id="KW-0418">Kinase</keyword>
<dbReference type="EMBL" id="JACPRF010000210">
    <property type="protein sequence ID" value="MBI2876588.1"/>
    <property type="molecule type" value="Genomic_DNA"/>
</dbReference>
<evidence type="ECO:0000313" key="6">
    <source>
        <dbReference type="EMBL" id="MBI2876588.1"/>
    </source>
</evidence>
<dbReference type="InterPro" id="IPR003594">
    <property type="entry name" value="HATPase_dom"/>
</dbReference>
<feature type="domain" description="Histidine kinase" evidence="5">
    <location>
        <begin position="1"/>
        <end position="41"/>
    </location>
</feature>
<dbReference type="PRINTS" id="PR00344">
    <property type="entry name" value="BCTRLSENSOR"/>
</dbReference>
<dbReference type="PANTHER" id="PTHR43047:SF72">
    <property type="entry name" value="OSMOSENSING HISTIDINE PROTEIN KINASE SLN1"/>
    <property type="match status" value="1"/>
</dbReference>
<accession>A0A932CND5</accession>
<dbReference type="InterPro" id="IPR036890">
    <property type="entry name" value="HATPase_C_sf"/>
</dbReference>
<dbReference type="InterPro" id="IPR005467">
    <property type="entry name" value="His_kinase_dom"/>
</dbReference>
<dbReference type="InterPro" id="IPR004358">
    <property type="entry name" value="Sig_transdc_His_kin-like_C"/>
</dbReference>
<evidence type="ECO:0000313" key="7">
    <source>
        <dbReference type="Proteomes" id="UP000769766"/>
    </source>
</evidence>
<dbReference type="EC" id="2.7.13.3" evidence="2"/>
<evidence type="ECO:0000259" key="5">
    <source>
        <dbReference type="PROSITE" id="PS50109"/>
    </source>
</evidence>
<dbReference type="SUPFAM" id="SSF55874">
    <property type="entry name" value="ATPase domain of HSP90 chaperone/DNA topoisomerase II/histidine kinase"/>
    <property type="match status" value="1"/>
</dbReference>
<sequence>EGTGLGLSITYSIIEKHRGKIWVESQVGVGTTFTIELPISLERERKA</sequence>
<evidence type="ECO:0000256" key="2">
    <source>
        <dbReference type="ARBA" id="ARBA00012438"/>
    </source>
</evidence>
<keyword evidence="3" id="KW-0808">Transferase</keyword>
<organism evidence="6 7">
    <name type="scientific">Tectimicrobiota bacterium</name>
    <dbReference type="NCBI Taxonomy" id="2528274"/>
    <lineage>
        <taxon>Bacteria</taxon>
        <taxon>Pseudomonadati</taxon>
        <taxon>Nitrospinota/Tectimicrobiota group</taxon>
        <taxon>Candidatus Tectimicrobiota</taxon>
    </lineage>
</organism>
<comment type="catalytic activity">
    <reaction evidence="1">
        <text>ATP + protein L-histidine = ADP + protein N-phospho-L-histidine.</text>
        <dbReference type="EC" id="2.7.13.3"/>
    </reaction>
</comment>
<protein>
    <recommendedName>
        <fullName evidence="2">histidine kinase</fullName>
        <ecNumber evidence="2">2.7.13.3</ecNumber>
    </recommendedName>
</protein>
<evidence type="ECO:0000256" key="1">
    <source>
        <dbReference type="ARBA" id="ARBA00000085"/>
    </source>
</evidence>
<evidence type="ECO:0000256" key="3">
    <source>
        <dbReference type="ARBA" id="ARBA00022679"/>
    </source>
</evidence>
<dbReference type="GO" id="GO:0005886">
    <property type="term" value="C:plasma membrane"/>
    <property type="evidence" value="ECO:0007669"/>
    <property type="project" value="TreeGrafter"/>
</dbReference>
<dbReference type="GO" id="GO:0000155">
    <property type="term" value="F:phosphorelay sensor kinase activity"/>
    <property type="evidence" value="ECO:0007669"/>
    <property type="project" value="TreeGrafter"/>
</dbReference>
<dbReference type="PANTHER" id="PTHR43047">
    <property type="entry name" value="TWO-COMPONENT HISTIDINE PROTEIN KINASE"/>
    <property type="match status" value="1"/>
</dbReference>
<dbReference type="GO" id="GO:0009927">
    <property type="term" value="F:histidine phosphotransfer kinase activity"/>
    <property type="evidence" value="ECO:0007669"/>
    <property type="project" value="TreeGrafter"/>
</dbReference>
<dbReference type="Pfam" id="PF02518">
    <property type="entry name" value="HATPase_c"/>
    <property type="match status" value="1"/>
</dbReference>
<proteinExistence type="predicted"/>
<dbReference type="Proteomes" id="UP000769766">
    <property type="component" value="Unassembled WGS sequence"/>
</dbReference>
<reference evidence="6" key="1">
    <citation type="submission" date="2020-07" db="EMBL/GenBank/DDBJ databases">
        <title>Huge and variable diversity of episymbiotic CPR bacteria and DPANN archaea in groundwater ecosystems.</title>
        <authorList>
            <person name="He C.Y."/>
            <person name="Keren R."/>
            <person name="Whittaker M."/>
            <person name="Farag I.F."/>
            <person name="Doudna J."/>
            <person name="Cate J.H.D."/>
            <person name="Banfield J.F."/>
        </authorList>
    </citation>
    <scope>NUCLEOTIDE SEQUENCE</scope>
    <source>
        <strain evidence="6">NC_groundwater_672_Ag_B-0.1um_62_36</strain>
    </source>
</reference>
<dbReference type="Gene3D" id="3.30.565.10">
    <property type="entry name" value="Histidine kinase-like ATPase, C-terminal domain"/>
    <property type="match status" value="1"/>
</dbReference>
<feature type="non-terminal residue" evidence="6">
    <location>
        <position position="1"/>
    </location>
</feature>
<comment type="caution">
    <text evidence="6">The sequence shown here is derived from an EMBL/GenBank/DDBJ whole genome shotgun (WGS) entry which is preliminary data.</text>
</comment>
<evidence type="ECO:0000256" key="4">
    <source>
        <dbReference type="ARBA" id="ARBA00022777"/>
    </source>
</evidence>